<dbReference type="InterPro" id="IPR015269">
    <property type="entry name" value="UPF0029_Impact_C"/>
</dbReference>
<dbReference type="Pfam" id="PF09186">
    <property type="entry name" value="DUF1949"/>
    <property type="match status" value="1"/>
</dbReference>
<dbReference type="InterPro" id="IPR015796">
    <property type="entry name" value="Impact_YigZ-like"/>
</dbReference>
<evidence type="ECO:0000259" key="2">
    <source>
        <dbReference type="Pfam" id="PF01205"/>
    </source>
</evidence>
<dbReference type="Gene3D" id="3.30.230.30">
    <property type="entry name" value="Impact, N-terminal domain"/>
    <property type="match status" value="1"/>
</dbReference>
<dbReference type="Pfam" id="PF01205">
    <property type="entry name" value="Impact_N"/>
    <property type="match status" value="1"/>
</dbReference>
<comment type="caution">
    <text evidence="4">The sequence shown here is derived from an EMBL/GenBank/DDBJ whole genome shotgun (WGS) entry which is preliminary data.</text>
</comment>
<accession>A0ABS2FTS3</accession>
<evidence type="ECO:0000313" key="4">
    <source>
        <dbReference type="EMBL" id="MBM6850750.1"/>
    </source>
</evidence>
<gene>
    <name evidence="4" type="ORF">H9X91_04770</name>
</gene>
<sequence>MNAYRVPFENGESEFVEKRSRFISHIWRVETEAEARSHIEEMKKRYYDARHNCWCYLLKEGGVVRYSDDGEPQGTAGQPMLNVFQRENVTNVCCVVTRYFGGVLLGAGGLTRAYTKGAKDALDAVGIATMSLWTLWDVPCTYPLFERMKLEIAACGGVVRDAEYGADITLRAAFPAGGAEQFSPRLTELSAGGLAMTAAGEEFLPGPREAAN</sequence>
<dbReference type="PANTHER" id="PTHR16301:SF20">
    <property type="entry name" value="IMPACT FAMILY MEMBER YIGZ"/>
    <property type="match status" value="1"/>
</dbReference>
<dbReference type="NCBIfam" id="TIGR00257">
    <property type="entry name" value="IMPACT_YIGZ"/>
    <property type="match status" value="1"/>
</dbReference>
<dbReference type="RefSeq" id="WP_204803066.1">
    <property type="nucleotide sequence ID" value="NZ_JACSNX010000004.1"/>
</dbReference>
<organism evidence="4 5">
    <name type="scientific">Oscillibacter valericigenes</name>
    <dbReference type="NCBI Taxonomy" id="351091"/>
    <lineage>
        <taxon>Bacteria</taxon>
        <taxon>Bacillati</taxon>
        <taxon>Bacillota</taxon>
        <taxon>Clostridia</taxon>
        <taxon>Eubacteriales</taxon>
        <taxon>Oscillospiraceae</taxon>
        <taxon>Oscillibacter</taxon>
    </lineage>
</organism>
<evidence type="ECO:0000259" key="3">
    <source>
        <dbReference type="Pfam" id="PF09186"/>
    </source>
</evidence>
<proteinExistence type="inferred from homology"/>
<comment type="similarity">
    <text evidence="1">Belongs to the IMPACT family.</text>
</comment>
<dbReference type="InterPro" id="IPR001498">
    <property type="entry name" value="Impact_N"/>
</dbReference>
<keyword evidence="5" id="KW-1185">Reference proteome</keyword>
<dbReference type="InterPro" id="IPR020568">
    <property type="entry name" value="Ribosomal_Su5_D2-typ_SF"/>
</dbReference>
<evidence type="ECO:0000313" key="5">
    <source>
        <dbReference type="Proteomes" id="UP000719500"/>
    </source>
</evidence>
<dbReference type="InterPro" id="IPR023582">
    <property type="entry name" value="Impact"/>
</dbReference>
<dbReference type="SUPFAM" id="SSF54980">
    <property type="entry name" value="EF-G C-terminal domain-like"/>
    <property type="match status" value="1"/>
</dbReference>
<protein>
    <submittedName>
        <fullName evidence="4">YigZ family protein</fullName>
    </submittedName>
</protein>
<dbReference type="EMBL" id="JACSNX010000004">
    <property type="protein sequence ID" value="MBM6850750.1"/>
    <property type="molecule type" value="Genomic_DNA"/>
</dbReference>
<dbReference type="Gene3D" id="3.30.70.240">
    <property type="match status" value="1"/>
</dbReference>
<dbReference type="SUPFAM" id="SSF54211">
    <property type="entry name" value="Ribosomal protein S5 domain 2-like"/>
    <property type="match status" value="1"/>
</dbReference>
<dbReference type="InterPro" id="IPR036956">
    <property type="entry name" value="Impact_N_sf"/>
</dbReference>
<dbReference type="PANTHER" id="PTHR16301">
    <property type="entry name" value="IMPACT-RELATED"/>
    <property type="match status" value="1"/>
</dbReference>
<dbReference type="Proteomes" id="UP000719500">
    <property type="component" value="Unassembled WGS sequence"/>
</dbReference>
<dbReference type="InterPro" id="IPR035647">
    <property type="entry name" value="EFG_III/V"/>
</dbReference>
<feature type="domain" description="Impact N-terminal" evidence="2">
    <location>
        <begin position="18"/>
        <end position="122"/>
    </location>
</feature>
<reference evidence="4 5" key="1">
    <citation type="journal article" date="2021" name="Sci. Rep.">
        <title>The distribution of antibiotic resistance genes in chicken gut microbiota commensals.</title>
        <authorList>
            <person name="Juricova H."/>
            <person name="Matiasovicova J."/>
            <person name="Kubasova T."/>
            <person name="Cejkova D."/>
            <person name="Rychlik I."/>
        </authorList>
    </citation>
    <scope>NUCLEOTIDE SEQUENCE [LARGE SCALE GENOMIC DNA]</scope>
    <source>
        <strain evidence="4 5">An411</strain>
    </source>
</reference>
<name>A0ABS2FTS3_9FIRM</name>
<feature type="domain" description="UPF0029" evidence="3">
    <location>
        <begin position="140"/>
        <end position="192"/>
    </location>
</feature>
<evidence type="ECO:0000256" key="1">
    <source>
        <dbReference type="ARBA" id="ARBA00007665"/>
    </source>
</evidence>